<proteinExistence type="predicted"/>
<dbReference type="Gene3D" id="3.40.1350.120">
    <property type="match status" value="1"/>
</dbReference>
<dbReference type="Proteomes" id="UP000255515">
    <property type="component" value="Unassembled WGS sequence"/>
</dbReference>
<organism evidence="1 2">
    <name type="scientific">Bergeyella zoohelcum</name>
    <dbReference type="NCBI Taxonomy" id="1015"/>
    <lineage>
        <taxon>Bacteria</taxon>
        <taxon>Pseudomonadati</taxon>
        <taxon>Bacteroidota</taxon>
        <taxon>Flavobacteriia</taxon>
        <taxon>Flavobacteriales</taxon>
        <taxon>Weeksellaceae</taxon>
        <taxon>Bergeyella</taxon>
    </lineage>
</organism>
<evidence type="ECO:0000313" key="2">
    <source>
        <dbReference type="Proteomes" id="UP000255515"/>
    </source>
</evidence>
<accession>A0A380ZTU8</accession>
<dbReference type="AlphaFoldDB" id="A0A380ZTU8"/>
<dbReference type="RefSeq" id="WP_002688123.1">
    <property type="nucleotide sequence ID" value="NZ_UFTJ01000003.1"/>
</dbReference>
<evidence type="ECO:0000313" key="1">
    <source>
        <dbReference type="EMBL" id="SUV52751.1"/>
    </source>
</evidence>
<name>A0A380ZTU8_9FLAO</name>
<protein>
    <submittedName>
        <fullName evidence="1">Uncharacterized protein</fullName>
    </submittedName>
</protein>
<sequence length="314" mass="37417">MYRLISPNHCPFCAEMAGKYLKDFKFWGWHPHCRCTTIPILKSWEQMDEDNERLILGQPIPESPERILLPKESFRNWVRDNKDKIERAKVKPFFIQNNEKYWKEPTKVKKGIDNLLKPREKSAYINFEPFSPIVREEFAKLKNRFEKRKLFDDILNDKDFKTLNIDDKTKKKTIIHPQSREPESKNWDKTQAMAKFLNKADKDVIFLPEYKDRPSADALLVFKGKYTIADFKYFTTVRSSNIANELKNTYKNTPTIVMQFEKIDTGILNKAIEELKRKEFFGNMIILNKYGKIIEIDKLEIKNDKYINKLRGKF</sequence>
<reference evidence="1 2" key="1">
    <citation type="submission" date="2018-06" db="EMBL/GenBank/DDBJ databases">
        <authorList>
            <consortium name="Pathogen Informatics"/>
            <person name="Doyle S."/>
        </authorList>
    </citation>
    <scope>NUCLEOTIDE SEQUENCE [LARGE SCALE GENOMIC DNA]</scope>
    <source>
        <strain evidence="1 2">NCTC11661</strain>
    </source>
</reference>
<dbReference type="EMBL" id="UFTJ01000003">
    <property type="protein sequence ID" value="SUV52751.1"/>
    <property type="molecule type" value="Genomic_DNA"/>
</dbReference>
<gene>
    <name evidence="1" type="ORF">NCTC11661_01894</name>
</gene>